<reference evidence="1" key="1">
    <citation type="journal article" date="2021" name="Proc. Natl. Acad. Sci. U.S.A.">
        <title>A Catalog of Tens of Thousands of Viruses from Human Metagenomes Reveals Hidden Associations with Chronic Diseases.</title>
        <authorList>
            <person name="Tisza M.J."/>
            <person name="Buck C.B."/>
        </authorList>
    </citation>
    <scope>NUCLEOTIDE SEQUENCE</scope>
    <source>
        <strain evidence="1">Ctxdc10</strain>
    </source>
</reference>
<protein>
    <submittedName>
        <fullName evidence="1">Uncharacterized protein</fullName>
    </submittedName>
</protein>
<organism evidence="1">
    <name type="scientific">Siphoviridae sp. ctxdc10</name>
    <dbReference type="NCBI Taxonomy" id="2825740"/>
    <lineage>
        <taxon>Viruses</taxon>
        <taxon>Duplodnaviria</taxon>
        <taxon>Heunggongvirae</taxon>
        <taxon>Uroviricota</taxon>
        <taxon>Caudoviricetes</taxon>
    </lineage>
</organism>
<sequence>MIFPSDDGYADYRCGGAGSAPHPPRPVPHPRAYVADRKGMGCVTPRKVVIEENKQTS</sequence>
<proteinExistence type="predicted"/>
<dbReference type="EMBL" id="BK015918">
    <property type="protein sequence ID" value="DAF85163.1"/>
    <property type="molecule type" value="Genomic_DNA"/>
</dbReference>
<name>A0A8S5TSJ9_9CAUD</name>
<accession>A0A8S5TSJ9</accession>
<evidence type="ECO:0000313" key="1">
    <source>
        <dbReference type="EMBL" id="DAF85163.1"/>
    </source>
</evidence>